<feature type="transmembrane region" description="Helical" evidence="1">
    <location>
        <begin position="107"/>
        <end position="130"/>
    </location>
</feature>
<dbReference type="Proteomes" id="UP000054698">
    <property type="component" value="Unassembled WGS sequence"/>
</dbReference>
<keyword evidence="1" id="KW-0812">Transmembrane</keyword>
<feature type="transmembrane region" description="Helical" evidence="1">
    <location>
        <begin position="7"/>
        <end position="26"/>
    </location>
</feature>
<dbReference type="EMBL" id="UASS01000011">
    <property type="protein sequence ID" value="SPX60719.1"/>
    <property type="molecule type" value="Genomic_DNA"/>
</dbReference>
<name>A0A0W0U9G9_9GAMM</name>
<protein>
    <recommendedName>
        <fullName evidence="6">Transmembrane protein</fullName>
    </recommendedName>
</protein>
<evidence type="ECO:0000313" key="4">
    <source>
        <dbReference type="Proteomes" id="UP000054698"/>
    </source>
</evidence>
<feature type="transmembrane region" description="Helical" evidence="1">
    <location>
        <begin position="68"/>
        <end position="87"/>
    </location>
</feature>
<dbReference type="PATRIC" id="fig|453.4.peg.280"/>
<evidence type="ECO:0000313" key="2">
    <source>
        <dbReference type="EMBL" id="KTD04169.1"/>
    </source>
</evidence>
<dbReference type="EMBL" id="LNYB01000009">
    <property type="protein sequence ID" value="KTD04169.1"/>
    <property type="molecule type" value="Genomic_DNA"/>
</dbReference>
<dbReference type="Proteomes" id="UP000251942">
    <property type="component" value="Unassembled WGS sequence"/>
</dbReference>
<keyword evidence="1" id="KW-0472">Membrane</keyword>
<keyword evidence="1" id="KW-1133">Transmembrane helix</keyword>
<sequence>MNKYLKATFLSLIPALILGVGFYFLVSILNGMEEVQETSSAWIFIGVILFLLHFVWRNGGQNIFGKFLRYAAYECWLSPLCVIIYTITSISQANDSLGGAGAVGAGFGGVLLVFIFAIGGGLLGLVLYLISSSLLKNKKL</sequence>
<evidence type="ECO:0000313" key="5">
    <source>
        <dbReference type="Proteomes" id="UP000251942"/>
    </source>
</evidence>
<evidence type="ECO:0008006" key="6">
    <source>
        <dbReference type="Google" id="ProtNLM"/>
    </source>
</evidence>
<evidence type="ECO:0000256" key="1">
    <source>
        <dbReference type="SAM" id="Phobius"/>
    </source>
</evidence>
<keyword evidence="4" id="KW-1185">Reference proteome</keyword>
<evidence type="ECO:0000313" key="3">
    <source>
        <dbReference type="EMBL" id="SPX60719.1"/>
    </source>
</evidence>
<reference evidence="3 5" key="2">
    <citation type="submission" date="2018-06" db="EMBL/GenBank/DDBJ databases">
        <authorList>
            <consortium name="Pathogen Informatics"/>
            <person name="Doyle S."/>
        </authorList>
    </citation>
    <scope>NUCLEOTIDE SEQUENCE [LARGE SCALE GENOMIC DNA]</scope>
    <source>
        <strain evidence="3 5">NCTC12022</strain>
    </source>
</reference>
<dbReference type="RefSeq" id="WP_146751396.1">
    <property type="nucleotide sequence ID" value="NZ_UASS01000011.1"/>
</dbReference>
<feature type="transmembrane region" description="Helical" evidence="1">
    <location>
        <begin position="38"/>
        <end position="56"/>
    </location>
</feature>
<organism evidence="2 4">
    <name type="scientific">Legionella feeleii</name>
    <dbReference type="NCBI Taxonomy" id="453"/>
    <lineage>
        <taxon>Bacteria</taxon>
        <taxon>Pseudomonadati</taxon>
        <taxon>Pseudomonadota</taxon>
        <taxon>Gammaproteobacteria</taxon>
        <taxon>Legionellales</taxon>
        <taxon>Legionellaceae</taxon>
        <taxon>Legionella</taxon>
    </lineage>
</organism>
<dbReference type="AlphaFoldDB" id="A0A0W0U9G9"/>
<reference evidence="2 4" key="1">
    <citation type="submission" date="2015-11" db="EMBL/GenBank/DDBJ databases">
        <title>Genomic analysis of 38 Legionella species identifies large and diverse effector repertoires.</title>
        <authorList>
            <person name="Burstein D."/>
            <person name="Amaro F."/>
            <person name="Zusman T."/>
            <person name="Lifshitz Z."/>
            <person name="Cohen O."/>
            <person name="Gilbert J.A."/>
            <person name="Pupko T."/>
            <person name="Shuman H.A."/>
            <person name="Segal G."/>
        </authorList>
    </citation>
    <scope>NUCLEOTIDE SEQUENCE [LARGE SCALE GENOMIC DNA]</scope>
    <source>
        <strain evidence="2 4">WO-44C</strain>
    </source>
</reference>
<gene>
    <name evidence="2" type="ORF">Lfee_0257</name>
    <name evidence="3" type="ORF">NCTC12022_01451</name>
</gene>
<accession>A0A0W0U9G9</accession>
<proteinExistence type="predicted"/>